<evidence type="ECO:0000256" key="1">
    <source>
        <dbReference type="ARBA" id="ARBA00004496"/>
    </source>
</evidence>
<dbReference type="InterPro" id="IPR011006">
    <property type="entry name" value="CheY-like_superfamily"/>
</dbReference>
<dbReference type="GO" id="GO:0003677">
    <property type="term" value="F:DNA binding"/>
    <property type="evidence" value="ECO:0007669"/>
    <property type="project" value="UniProtKB-KW"/>
</dbReference>
<evidence type="ECO:0000256" key="10">
    <source>
        <dbReference type="PROSITE-ProRule" id="PRU00169"/>
    </source>
</evidence>
<gene>
    <name evidence="13" type="ORF">E3O11_13595</name>
    <name evidence="12" type="ORF">SAMN05216274_103193</name>
</gene>
<evidence type="ECO:0000313" key="13">
    <source>
        <dbReference type="EMBL" id="TFB82870.1"/>
    </source>
</evidence>
<keyword evidence="3 10" id="KW-0597">Phosphoprotein</keyword>
<dbReference type="SUPFAM" id="SSF52172">
    <property type="entry name" value="CheY-like"/>
    <property type="match status" value="1"/>
</dbReference>
<dbReference type="EMBL" id="FOPW01000003">
    <property type="protein sequence ID" value="SFH33515.1"/>
    <property type="molecule type" value="Genomic_DNA"/>
</dbReference>
<evidence type="ECO:0000256" key="9">
    <source>
        <dbReference type="PIRNR" id="PIRNR006171"/>
    </source>
</evidence>
<keyword evidence="6 9" id="KW-0238">DNA-binding</keyword>
<evidence type="ECO:0000256" key="8">
    <source>
        <dbReference type="ARBA" id="ARBA00023163"/>
    </source>
</evidence>
<dbReference type="GO" id="GO:0000156">
    <property type="term" value="F:phosphorelay response regulator activity"/>
    <property type="evidence" value="ECO:0007669"/>
    <property type="project" value="TreeGrafter"/>
</dbReference>
<organism evidence="13 15">
    <name type="scientific">Cryobacterium levicorallinum</name>
    <dbReference type="NCBI Taxonomy" id="995038"/>
    <lineage>
        <taxon>Bacteria</taxon>
        <taxon>Bacillati</taxon>
        <taxon>Actinomycetota</taxon>
        <taxon>Actinomycetes</taxon>
        <taxon>Micrococcales</taxon>
        <taxon>Microbacteriaceae</taxon>
        <taxon>Cryobacterium</taxon>
    </lineage>
</organism>
<dbReference type="InterPro" id="IPR051271">
    <property type="entry name" value="2C-system_Tx_regulators"/>
</dbReference>
<keyword evidence="14" id="KW-1185">Reference proteome</keyword>
<dbReference type="PANTHER" id="PTHR45526:SF1">
    <property type="entry name" value="TRANSCRIPTIONAL REGULATORY PROTEIN DCUR-RELATED"/>
    <property type="match status" value="1"/>
</dbReference>
<evidence type="ECO:0000313" key="12">
    <source>
        <dbReference type="EMBL" id="SFH33515.1"/>
    </source>
</evidence>
<dbReference type="SMART" id="SM00448">
    <property type="entry name" value="REC"/>
    <property type="match status" value="1"/>
</dbReference>
<keyword evidence="7 9" id="KW-0010">Activator</keyword>
<reference evidence="12 14" key="1">
    <citation type="submission" date="2016-10" db="EMBL/GenBank/DDBJ databases">
        <authorList>
            <person name="Varghese N."/>
            <person name="Submissions S."/>
        </authorList>
    </citation>
    <scope>NUCLEOTIDE SEQUENCE [LARGE SCALE GENOMIC DNA]</scope>
    <source>
        <strain evidence="12 14">GMCC 1.11211</strain>
    </source>
</reference>
<dbReference type="GO" id="GO:0003700">
    <property type="term" value="F:DNA-binding transcription factor activity"/>
    <property type="evidence" value="ECO:0007669"/>
    <property type="project" value="InterPro"/>
</dbReference>
<evidence type="ECO:0000256" key="4">
    <source>
        <dbReference type="ARBA" id="ARBA00023012"/>
    </source>
</evidence>
<dbReference type="InterPro" id="IPR001789">
    <property type="entry name" value="Sig_transdc_resp-reg_receiver"/>
</dbReference>
<evidence type="ECO:0000256" key="6">
    <source>
        <dbReference type="ARBA" id="ARBA00023125"/>
    </source>
</evidence>
<keyword evidence="8 9" id="KW-0804">Transcription</keyword>
<dbReference type="PROSITE" id="PS50110">
    <property type="entry name" value="RESPONSE_REGULATORY"/>
    <property type="match status" value="1"/>
</dbReference>
<name>A0A1I2Z7G0_9MICO</name>
<evidence type="ECO:0000256" key="2">
    <source>
        <dbReference type="ARBA" id="ARBA00022490"/>
    </source>
</evidence>
<protein>
    <recommendedName>
        <fullName evidence="9">Transcriptional regulatory protein</fullName>
    </recommendedName>
</protein>
<dbReference type="STRING" id="995038.SAMN05216274_103193"/>
<feature type="modified residue" description="4-aspartylphosphate" evidence="10">
    <location>
        <position position="66"/>
    </location>
</feature>
<keyword evidence="4 9" id="KW-0902">Two-component regulatory system</keyword>
<sequence>MTLIRTAPVCTALIRTVVIDDDRAVAGIHTGFLLAHGGFEIVGVAYTGTDGLDLITRLKPDLVLLDIHLPGISGIEVLRAARNLPGDPVDIIAITAARELDTVRAAMAGGVMHYLVKPFTSTVLLERLDQYVQHRLDLHEHAAVTASMLDQARIDRMLQPGTVAQPASAPEPTGLALSKGLSEVTLDAVVATLKRATVGISASDVAQNLGLARVSARRYLEFLVAAERAGITQKYGHAGRPEKLYHWTAG</sequence>
<dbReference type="AlphaFoldDB" id="A0A1I2Z7G0"/>
<reference evidence="13 15" key="2">
    <citation type="submission" date="2019-03" db="EMBL/GenBank/DDBJ databases">
        <title>Genomics of glacier-inhabiting Cryobacterium strains.</title>
        <authorList>
            <person name="Liu Q."/>
            <person name="Xin Y.-H."/>
        </authorList>
    </citation>
    <scope>NUCLEOTIDE SEQUENCE [LARGE SCALE GENOMIC DNA]</scope>
    <source>
        <strain evidence="13 15">Hh34</strain>
    </source>
</reference>
<dbReference type="GO" id="GO:0005737">
    <property type="term" value="C:cytoplasm"/>
    <property type="evidence" value="ECO:0007669"/>
    <property type="project" value="UniProtKB-SubCell"/>
</dbReference>
<dbReference type="Gene3D" id="3.40.50.2300">
    <property type="match status" value="1"/>
</dbReference>
<accession>A0A1I2Z7G0</accession>
<dbReference type="Proteomes" id="UP000297963">
    <property type="component" value="Unassembled WGS sequence"/>
</dbReference>
<dbReference type="PANTHER" id="PTHR45526">
    <property type="entry name" value="TRANSCRIPTIONAL REGULATORY PROTEIN DPIA"/>
    <property type="match status" value="1"/>
</dbReference>
<keyword evidence="2 9" id="KW-0963">Cytoplasm</keyword>
<feature type="domain" description="Response regulatory" evidence="11">
    <location>
        <begin position="15"/>
        <end position="132"/>
    </location>
</feature>
<dbReference type="InterPro" id="IPR024187">
    <property type="entry name" value="Sig_transdc_resp-reg_cit/mal"/>
</dbReference>
<evidence type="ECO:0000313" key="15">
    <source>
        <dbReference type="Proteomes" id="UP000297963"/>
    </source>
</evidence>
<evidence type="ECO:0000313" key="14">
    <source>
        <dbReference type="Proteomes" id="UP000199681"/>
    </source>
</evidence>
<dbReference type="InterPro" id="IPR048714">
    <property type="entry name" value="DpiA-like_HTH"/>
</dbReference>
<comment type="subcellular location">
    <subcellularLocation>
        <location evidence="1 9">Cytoplasm</location>
    </subcellularLocation>
</comment>
<proteinExistence type="predicted"/>
<evidence type="ECO:0000259" key="11">
    <source>
        <dbReference type="PROSITE" id="PS50110"/>
    </source>
</evidence>
<evidence type="ECO:0000256" key="7">
    <source>
        <dbReference type="ARBA" id="ARBA00023159"/>
    </source>
</evidence>
<dbReference type="PIRSF" id="PIRSF006171">
    <property type="entry name" value="RR_citrat_malat"/>
    <property type="match status" value="1"/>
</dbReference>
<keyword evidence="5 9" id="KW-0805">Transcription regulation</keyword>
<dbReference type="Proteomes" id="UP000199681">
    <property type="component" value="Unassembled WGS sequence"/>
</dbReference>
<dbReference type="Pfam" id="PF00072">
    <property type="entry name" value="Response_reg"/>
    <property type="match status" value="1"/>
</dbReference>
<dbReference type="RefSeq" id="WP_092448652.1">
    <property type="nucleotide sequence ID" value="NZ_BKAC01000001.1"/>
</dbReference>
<evidence type="ECO:0000256" key="3">
    <source>
        <dbReference type="ARBA" id="ARBA00022553"/>
    </source>
</evidence>
<dbReference type="Pfam" id="PF20714">
    <property type="entry name" value="HTH_64"/>
    <property type="match status" value="1"/>
</dbReference>
<evidence type="ECO:0000256" key="5">
    <source>
        <dbReference type="ARBA" id="ARBA00023015"/>
    </source>
</evidence>
<dbReference type="EMBL" id="SOFE01000023">
    <property type="protein sequence ID" value="TFB82870.1"/>
    <property type="molecule type" value="Genomic_DNA"/>
</dbReference>
<comment type="caution">
    <text evidence="13">The sequence shown here is derived from an EMBL/GenBank/DDBJ whole genome shotgun (WGS) entry which is preliminary data.</text>
</comment>